<dbReference type="GO" id="GO:0003676">
    <property type="term" value="F:nucleic acid binding"/>
    <property type="evidence" value="ECO:0007669"/>
    <property type="project" value="InterPro"/>
</dbReference>
<proteinExistence type="predicted"/>
<name>A0A819GXS6_9BILA</name>
<dbReference type="InterPro" id="IPR036397">
    <property type="entry name" value="RNaseH_sf"/>
</dbReference>
<dbReference type="EMBL" id="CAJNOO010001702">
    <property type="protein sequence ID" value="CAF1188823.1"/>
    <property type="molecule type" value="Genomic_DNA"/>
</dbReference>
<evidence type="ECO:0000259" key="2">
    <source>
        <dbReference type="Pfam" id="PF13358"/>
    </source>
</evidence>
<accession>A0A819GXS6</accession>
<protein>
    <recommendedName>
        <fullName evidence="2">Tc1-like transposase DDE domain-containing protein</fullName>
    </recommendedName>
</protein>
<evidence type="ECO:0000313" key="4">
    <source>
        <dbReference type="EMBL" id="CAF1316073.1"/>
    </source>
</evidence>
<comment type="caution">
    <text evidence="5">The sequence shown here is derived from an EMBL/GenBank/DDBJ whole genome shotgun (WGS) entry which is preliminary data.</text>
</comment>
<dbReference type="Proteomes" id="UP000663823">
    <property type="component" value="Unassembled WGS sequence"/>
</dbReference>
<evidence type="ECO:0000313" key="7">
    <source>
        <dbReference type="Proteomes" id="UP000663823"/>
    </source>
</evidence>
<dbReference type="Gene3D" id="3.30.420.10">
    <property type="entry name" value="Ribonuclease H-like superfamily/Ribonuclease H"/>
    <property type="match status" value="1"/>
</dbReference>
<dbReference type="AlphaFoldDB" id="A0A819GXS6"/>
<organism evidence="5 7">
    <name type="scientific">Rotaria sordida</name>
    <dbReference type="NCBI Taxonomy" id="392033"/>
    <lineage>
        <taxon>Eukaryota</taxon>
        <taxon>Metazoa</taxon>
        <taxon>Spiralia</taxon>
        <taxon>Gnathifera</taxon>
        <taxon>Rotifera</taxon>
        <taxon>Eurotatoria</taxon>
        <taxon>Bdelloidea</taxon>
        <taxon>Philodinida</taxon>
        <taxon>Philodinidae</taxon>
        <taxon>Rotaria</taxon>
    </lineage>
</organism>
<dbReference type="Pfam" id="PF13358">
    <property type="entry name" value="DDE_3"/>
    <property type="match status" value="1"/>
</dbReference>
<feature type="compositionally biased region" description="Basic residues" evidence="1">
    <location>
        <begin position="14"/>
        <end position="30"/>
    </location>
</feature>
<dbReference type="PANTHER" id="PTHR33939:SF1">
    <property type="entry name" value="DUF4371 DOMAIN-CONTAINING PROTEIN"/>
    <property type="match status" value="1"/>
</dbReference>
<dbReference type="OrthoDB" id="10048767at2759"/>
<gene>
    <name evidence="6" type="ORF">FNK824_LOCUS21001</name>
    <name evidence="5" type="ORF">OTI717_LOCUS23373</name>
    <name evidence="3" type="ORF">RFH988_LOCUS23936</name>
    <name evidence="4" type="ORF">SEV965_LOCUS27058</name>
</gene>
<evidence type="ECO:0000313" key="3">
    <source>
        <dbReference type="EMBL" id="CAF1188823.1"/>
    </source>
</evidence>
<evidence type="ECO:0000313" key="5">
    <source>
        <dbReference type="EMBL" id="CAF3892972.1"/>
    </source>
</evidence>
<sequence>MRTSQAAQEQRQPPRLRSRSRTARPSKKKSQSASVTLPLMTNVIPAPQPPKQRSGRIPERLSEQADSEIRYQFQLLLSEKIYPTTANLLERLHAVHRDFPIQSQTTLRRHLHRIGFSYKSTTKVKILLDHVSFVAQRAKFYRKIDELRTADALIFYHDESWLNVGEEKKFIWVDDVDRGRIRKSDDKGSRIAISAMMNIDGFHLPSIGVFSCSKYHSVNAEYFFNWIEKAAFRLREDNGPRRRICIVVDNAPWHCELENDSKPAGRSWTKAAIKKWLRGHNVPFDELCSKAELLELALANRPVKRYKIDQVAIQYNVEIIRLPIKHCCLNPIELCWANLKDYVRKNNTHFRITDVHQLAAEFIAGYDGDASAKAIEHARKIENQFRVADRFVEEYVEPNLIDHISDDESDVSSEDDDSNN</sequence>
<dbReference type="InterPro" id="IPR038717">
    <property type="entry name" value="Tc1-like_DDE_dom"/>
</dbReference>
<feature type="domain" description="Tc1-like transposase DDE" evidence="2">
    <location>
        <begin position="154"/>
        <end position="349"/>
    </location>
</feature>
<dbReference type="PANTHER" id="PTHR33939">
    <property type="entry name" value="PROTEIN CBG22215"/>
    <property type="match status" value="1"/>
</dbReference>
<dbReference type="Proteomes" id="UP000663889">
    <property type="component" value="Unassembled WGS sequence"/>
</dbReference>
<reference evidence="5" key="1">
    <citation type="submission" date="2021-02" db="EMBL/GenBank/DDBJ databases">
        <authorList>
            <person name="Nowell W R."/>
        </authorList>
    </citation>
    <scope>NUCLEOTIDE SEQUENCE</scope>
</reference>
<dbReference type="EMBL" id="CAJOAX010004164">
    <property type="protein sequence ID" value="CAF3892972.1"/>
    <property type="molecule type" value="Genomic_DNA"/>
</dbReference>
<dbReference type="Proteomes" id="UP000663882">
    <property type="component" value="Unassembled WGS sequence"/>
</dbReference>
<feature type="region of interest" description="Disordered" evidence="1">
    <location>
        <begin position="1"/>
        <end position="59"/>
    </location>
</feature>
<evidence type="ECO:0000313" key="6">
    <source>
        <dbReference type="EMBL" id="CAF3909183.1"/>
    </source>
</evidence>
<dbReference type="EMBL" id="CAJOBE010003958">
    <property type="protein sequence ID" value="CAF3909183.1"/>
    <property type="molecule type" value="Genomic_DNA"/>
</dbReference>
<dbReference type="Proteomes" id="UP000663874">
    <property type="component" value="Unassembled WGS sequence"/>
</dbReference>
<evidence type="ECO:0000256" key="1">
    <source>
        <dbReference type="SAM" id="MobiDB-lite"/>
    </source>
</evidence>
<dbReference type="EMBL" id="CAJNOU010002380">
    <property type="protein sequence ID" value="CAF1316073.1"/>
    <property type="molecule type" value="Genomic_DNA"/>
</dbReference>